<feature type="region of interest" description="Disordered" evidence="10">
    <location>
        <begin position="699"/>
        <end position="722"/>
    </location>
</feature>
<feature type="transmembrane region" description="Helical" evidence="9">
    <location>
        <begin position="134"/>
        <end position="152"/>
    </location>
</feature>
<evidence type="ECO:0000256" key="2">
    <source>
        <dbReference type="ARBA" id="ARBA00004922"/>
    </source>
</evidence>
<dbReference type="Pfam" id="PF04506">
    <property type="entry name" value="Rft-1"/>
    <property type="match status" value="1"/>
</dbReference>
<evidence type="ECO:0000256" key="9">
    <source>
        <dbReference type="RuleBase" id="RU365067"/>
    </source>
</evidence>
<feature type="transmembrane region" description="Helical" evidence="9">
    <location>
        <begin position="207"/>
        <end position="225"/>
    </location>
</feature>
<feature type="transmembrane region" description="Helical" evidence="9">
    <location>
        <begin position="657"/>
        <end position="675"/>
    </location>
</feature>
<feature type="transmembrane region" description="Helical" evidence="9">
    <location>
        <begin position="30"/>
        <end position="49"/>
    </location>
</feature>
<comment type="pathway">
    <text evidence="2">Protein modification; protein glycosylation.</text>
</comment>
<dbReference type="GO" id="GO:0034203">
    <property type="term" value="P:glycolipid translocation"/>
    <property type="evidence" value="ECO:0007669"/>
    <property type="project" value="TreeGrafter"/>
</dbReference>
<organism evidence="11 12">
    <name type="scientific">Leptomonas seymouri</name>
    <dbReference type="NCBI Taxonomy" id="5684"/>
    <lineage>
        <taxon>Eukaryota</taxon>
        <taxon>Discoba</taxon>
        <taxon>Euglenozoa</taxon>
        <taxon>Kinetoplastea</taxon>
        <taxon>Metakinetoplastina</taxon>
        <taxon>Trypanosomatida</taxon>
        <taxon>Trypanosomatidae</taxon>
        <taxon>Leishmaniinae</taxon>
        <taxon>Leptomonas</taxon>
    </lineage>
</organism>
<feature type="region of interest" description="Disordered" evidence="10">
    <location>
        <begin position="94"/>
        <end position="117"/>
    </location>
</feature>
<feature type="transmembrane region" description="Helical" evidence="9">
    <location>
        <begin position="632"/>
        <end position="651"/>
    </location>
</feature>
<dbReference type="OrthoDB" id="9979195at2759"/>
<feature type="transmembrane region" description="Helical" evidence="9">
    <location>
        <begin position="590"/>
        <end position="611"/>
    </location>
</feature>
<evidence type="ECO:0000256" key="1">
    <source>
        <dbReference type="ARBA" id="ARBA00004477"/>
    </source>
</evidence>
<keyword evidence="7 9" id="KW-0472">Membrane</keyword>
<evidence type="ECO:0000256" key="10">
    <source>
        <dbReference type="SAM" id="MobiDB-lite"/>
    </source>
</evidence>
<reference evidence="11 12" key="1">
    <citation type="journal article" date="2015" name="PLoS Pathog.">
        <title>Leptomonas seymouri: Adaptations to the Dixenous Life Cycle Analyzed by Genome Sequencing, Transcriptome Profiling and Co-infection with Leishmania donovani.</title>
        <authorList>
            <person name="Kraeva N."/>
            <person name="Butenko A."/>
            <person name="Hlavacova J."/>
            <person name="Kostygov A."/>
            <person name="Myskova J."/>
            <person name="Grybchuk D."/>
            <person name="Lestinova T."/>
            <person name="Votypka J."/>
            <person name="Volf P."/>
            <person name="Opperdoes F."/>
            <person name="Flegontov P."/>
            <person name="Lukes J."/>
            <person name="Yurchenko V."/>
        </authorList>
    </citation>
    <scope>NUCLEOTIDE SEQUENCE [LARGE SCALE GENOMIC DNA]</scope>
    <source>
        <strain evidence="11 12">ATCC 30220</strain>
    </source>
</reference>
<comment type="subcellular location">
    <subcellularLocation>
        <location evidence="1 9">Endoplasmic reticulum membrane</location>
        <topology evidence="1 9">Multi-pass membrane protein</topology>
    </subcellularLocation>
</comment>
<feature type="transmembrane region" description="Helical" evidence="9">
    <location>
        <begin position="298"/>
        <end position="321"/>
    </location>
</feature>
<proteinExistence type="inferred from homology"/>
<evidence type="ECO:0000313" key="11">
    <source>
        <dbReference type="EMBL" id="KPI83911.1"/>
    </source>
</evidence>
<keyword evidence="5" id="KW-0256">Endoplasmic reticulum</keyword>
<evidence type="ECO:0000256" key="6">
    <source>
        <dbReference type="ARBA" id="ARBA00022989"/>
    </source>
</evidence>
<dbReference type="AlphaFoldDB" id="A0A0N1IHL6"/>
<feature type="transmembrane region" description="Helical" evidence="9">
    <location>
        <begin position="480"/>
        <end position="502"/>
    </location>
</feature>
<keyword evidence="12" id="KW-1185">Reference proteome</keyword>
<dbReference type="PANTHER" id="PTHR13117">
    <property type="entry name" value="ENDOPLASMIC RETICULUM MULTISPAN TRANSMEMBRANE PROTEIN-RELATED"/>
    <property type="match status" value="1"/>
</dbReference>
<feature type="transmembrane region" description="Helical" evidence="9">
    <location>
        <begin position="237"/>
        <end position="262"/>
    </location>
</feature>
<dbReference type="EMBL" id="LJSK01000310">
    <property type="protein sequence ID" value="KPI83911.1"/>
    <property type="molecule type" value="Genomic_DNA"/>
</dbReference>
<feature type="compositionally biased region" description="Polar residues" evidence="10">
    <location>
        <begin position="105"/>
        <end position="117"/>
    </location>
</feature>
<dbReference type="Proteomes" id="UP000038009">
    <property type="component" value="Unassembled WGS sequence"/>
</dbReference>
<gene>
    <name evidence="11" type="ORF">ABL78_7047</name>
</gene>
<dbReference type="OMA" id="MYTSRWA"/>
<dbReference type="PANTHER" id="PTHR13117:SF5">
    <property type="entry name" value="PROTEIN RFT1 HOMOLOG"/>
    <property type="match status" value="1"/>
</dbReference>
<dbReference type="GO" id="GO:0005789">
    <property type="term" value="C:endoplasmic reticulum membrane"/>
    <property type="evidence" value="ECO:0007669"/>
    <property type="project" value="UniProtKB-SubCell"/>
</dbReference>
<dbReference type="GO" id="GO:0006488">
    <property type="term" value="P:dolichol-linked oligosaccharide biosynthetic process"/>
    <property type="evidence" value="ECO:0007669"/>
    <property type="project" value="InterPro"/>
</dbReference>
<name>A0A0N1IHL6_LEPSE</name>
<keyword evidence="6 9" id="KW-1133">Transmembrane helix</keyword>
<accession>A0A0N1IHL6</accession>
<evidence type="ECO:0000256" key="5">
    <source>
        <dbReference type="ARBA" id="ARBA00022824"/>
    </source>
</evidence>
<dbReference type="InterPro" id="IPR007594">
    <property type="entry name" value="RFT1"/>
</dbReference>
<evidence type="ECO:0000256" key="7">
    <source>
        <dbReference type="ARBA" id="ARBA00023136"/>
    </source>
</evidence>
<evidence type="ECO:0000256" key="3">
    <source>
        <dbReference type="ARBA" id="ARBA00010288"/>
    </source>
</evidence>
<dbReference type="VEuPathDB" id="TriTrypDB:Lsey_0310_0060"/>
<feature type="transmembrane region" description="Helical" evidence="9">
    <location>
        <begin position="550"/>
        <end position="570"/>
    </location>
</feature>
<evidence type="ECO:0000256" key="4">
    <source>
        <dbReference type="ARBA" id="ARBA00022692"/>
    </source>
</evidence>
<sequence>MFTALSCTAGYSCALHYFDLMTTFKGQLVLALVLNVGLKVLTFTLSTLLTRKLLPYQNGVYFTYNVYNDAVLFVAREATRNVASRLSILDERDEGEDDKGAAAEVSTTDPVVRSAPSQTRKPAKKVDIANVRKMISIALCSVPLAAVTALALEVTGMCFGRVSVFPSMIQHARVSRQQQLQYAHNSTGLSGAGGVTDASGRLPLLPLAYLPELTVVGCAILMALVEPCVVVVQSLNLFRVVVLAECVTLTARLLTVLAIVYISQRHGADALQADGEPLSGNGLRTLWEARMALAFGQLAYAVTHVLYYAVVVSGLPVAWLFGASTELQQVRAACLERSAHHDSLPKKNDGAPGAPSIPSTQRFPSVASRLHDVFAFPWCFYGIRDSVDACRQHTALLFAFLRESLLRLVLSEGESFALTSLGSEAARGYYQLIYNIGSLVARLLFRVWENACFVKWSREASLGHQHAAVMLLQLMLRVSFYVGFSFALLGPPVTRAFLVTMYTSRWATPQVTQALQLCFYGMPLMAWNGLLEAFLRALAAPAVLQRLQRWMVGETVVYIATCYVTLVFFGKDDEEGNSVSVLVLLNTANMLWRCGASLYLLVVSPAAAAARPPLSSATESRTARPMVRLQDVVRLFSGRIWVSFSALFILSRAVSPSIAAIAGIGAAYGGMILAFDAEVRRLLITPVWRRARALLHRRSGSDGGGVAPHKAVSPTAKGTKQQ</sequence>
<comment type="caution">
    <text evidence="11">The sequence shown here is derived from an EMBL/GenBank/DDBJ whole genome shotgun (WGS) entry which is preliminary data.</text>
</comment>
<comment type="function">
    <text evidence="8 9">Intramembrane glycolipid transporter that operates in the biosynthetic pathway of dolichol-linked oligosaccharides, the glycan precursors employed in protein asparagine (N)-glycosylation. The sequential addition of sugars to dolichol pyrophosphate produces dolichol-linked oligosaccharides containing fourteen sugars, including two GlcNAcs, nine mannoses and three glucoses. Once assembled, the oligosaccharide is transferred from the lipid to nascent proteins by oligosaccharyltransferases. The assembly of dolichol-linked oligosaccharides begins on the cytosolic side of the endoplasmic reticulum membrane and finishes in its lumen. RFT1 could mediate the translocation of the cytosolically oriented intermediate DolPP-GlcNAc2Man5, produced by ALG11, into the ER lumen where dolichol-linked oligosaccharides assembly continues. However, the intramembrane lipid transporter activity could not be confirmed in vitro.</text>
</comment>
<evidence type="ECO:0000313" key="12">
    <source>
        <dbReference type="Proteomes" id="UP000038009"/>
    </source>
</evidence>
<evidence type="ECO:0000256" key="8">
    <source>
        <dbReference type="ARBA" id="ARBA00045912"/>
    </source>
</evidence>
<comment type="similarity">
    <text evidence="3 9">Belongs to the RFT1 family.</text>
</comment>
<protein>
    <recommendedName>
        <fullName evidence="9">Protein RFT1 homolog</fullName>
    </recommendedName>
</protein>
<feature type="transmembrane region" description="Helical" evidence="9">
    <location>
        <begin position="514"/>
        <end position="538"/>
    </location>
</feature>
<keyword evidence="4 9" id="KW-0812">Transmembrane</keyword>